<keyword evidence="1" id="KW-0472">Membrane</keyword>
<dbReference type="Pfam" id="PF10694">
    <property type="entry name" value="DUF2500"/>
    <property type="match status" value="1"/>
</dbReference>
<keyword evidence="1" id="KW-1133">Transmembrane helix</keyword>
<evidence type="ECO:0000313" key="2">
    <source>
        <dbReference type="EMBL" id="MDP9824602.1"/>
    </source>
</evidence>
<evidence type="ECO:0000313" key="3">
    <source>
        <dbReference type="Proteomes" id="UP001235712"/>
    </source>
</evidence>
<proteinExistence type="predicted"/>
<keyword evidence="3" id="KW-1185">Reference proteome</keyword>
<dbReference type="InterPro" id="IPR019635">
    <property type="entry name" value="DUF2500"/>
</dbReference>
<gene>
    <name evidence="2" type="ORF">J2S57_000351</name>
</gene>
<dbReference type="RefSeq" id="WP_307237477.1">
    <property type="nucleotide sequence ID" value="NZ_JAUSQZ010000001.1"/>
</dbReference>
<accession>A0ABT9NW06</accession>
<evidence type="ECO:0008006" key="4">
    <source>
        <dbReference type="Google" id="ProtNLM"/>
    </source>
</evidence>
<evidence type="ECO:0000256" key="1">
    <source>
        <dbReference type="SAM" id="Phobius"/>
    </source>
</evidence>
<comment type="caution">
    <text evidence="2">The sequence shown here is derived from an EMBL/GenBank/DDBJ whole genome shotgun (WGS) entry which is preliminary data.</text>
</comment>
<dbReference type="Gene3D" id="2.40.50.660">
    <property type="match status" value="1"/>
</dbReference>
<dbReference type="Proteomes" id="UP001235712">
    <property type="component" value="Unassembled WGS sequence"/>
</dbReference>
<feature type="transmembrane region" description="Helical" evidence="1">
    <location>
        <begin position="12"/>
        <end position="41"/>
    </location>
</feature>
<name>A0ABT9NW06_9ACTN</name>
<organism evidence="2 3">
    <name type="scientific">Kineosporia succinea</name>
    <dbReference type="NCBI Taxonomy" id="84632"/>
    <lineage>
        <taxon>Bacteria</taxon>
        <taxon>Bacillati</taxon>
        <taxon>Actinomycetota</taxon>
        <taxon>Actinomycetes</taxon>
        <taxon>Kineosporiales</taxon>
        <taxon>Kineosporiaceae</taxon>
        <taxon>Kineosporia</taxon>
    </lineage>
</organism>
<sequence>MDDPFSSVESGMTAFGVIFVVFAVVILLVFLIVFAVIVIAVGKGISAWNRNNNSPVLTVPATVIGKRQETRRSDDSSSTSYFLGFELPGHQRVELPIKGSQWGTLREGDRGRLTYQGTRFKGFDLGPQDV</sequence>
<keyword evidence="1" id="KW-0812">Transmembrane</keyword>
<protein>
    <recommendedName>
        <fullName evidence="4">DUF2500 domain-containing protein</fullName>
    </recommendedName>
</protein>
<reference evidence="2 3" key="1">
    <citation type="submission" date="2023-07" db="EMBL/GenBank/DDBJ databases">
        <title>Sequencing the genomes of 1000 actinobacteria strains.</title>
        <authorList>
            <person name="Klenk H.-P."/>
        </authorList>
    </citation>
    <scope>NUCLEOTIDE SEQUENCE [LARGE SCALE GENOMIC DNA]</scope>
    <source>
        <strain evidence="2 3">DSM 44388</strain>
    </source>
</reference>
<dbReference type="EMBL" id="JAUSQZ010000001">
    <property type="protein sequence ID" value="MDP9824602.1"/>
    <property type="molecule type" value="Genomic_DNA"/>
</dbReference>